<name>A0ABV9VFX3_STRAZ</name>
<reference evidence="3" key="1">
    <citation type="journal article" date="2019" name="Int. J. Syst. Evol. Microbiol.">
        <title>The Global Catalogue of Microorganisms (GCM) 10K type strain sequencing project: providing services to taxonomists for standard genome sequencing and annotation.</title>
        <authorList>
            <consortium name="The Broad Institute Genomics Platform"/>
            <consortium name="The Broad Institute Genome Sequencing Center for Infectious Disease"/>
            <person name="Wu L."/>
            <person name="Ma J."/>
        </authorList>
    </citation>
    <scope>NUCLEOTIDE SEQUENCE [LARGE SCALE GENOMIC DNA]</scope>
    <source>
        <strain evidence="3">ICMP 257</strain>
    </source>
</reference>
<sequence length="56" mass="5764">MLGIAAAVLFAIAFLINAADIATNDVFSSVNVMLLGLTLLALHVAGIGAGRPSRRR</sequence>
<dbReference type="Proteomes" id="UP001595908">
    <property type="component" value="Unassembled WGS sequence"/>
</dbReference>
<evidence type="ECO:0000313" key="3">
    <source>
        <dbReference type="Proteomes" id="UP001595908"/>
    </source>
</evidence>
<gene>
    <name evidence="2" type="ORF">ACFPL4_30935</name>
</gene>
<keyword evidence="3" id="KW-1185">Reference proteome</keyword>
<keyword evidence="1" id="KW-1133">Transmembrane helix</keyword>
<dbReference type="GeneID" id="96256697"/>
<accession>A0ABV9VFX3</accession>
<feature type="transmembrane region" description="Helical" evidence="1">
    <location>
        <begin position="28"/>
        <end position="50"/>
    </location>
</feature>
<keyword evidence="1" id="KW-0812">Transmembrane</keyword>
<evidence type="ECO:0000313" key="2">
    <source>
        <dbReference type="EMBL" id="MFC4982707.1"/>
    </source>
</evidence>
<keyword evidence="1" id="KW-0472">Membrane</keyword>
<protein>
    <submittedName>
        <fullName evidence="2">Uncharacterized protein</fullName>
    </submittedName>
</protein>
<organism evidence="2 3">
    <name type="scientific">Streptomyces atroolivaceus</name>
    <dbReference type="NCBI Taxonomy" id="66869"/>
    <lineage>
        <taxon>Bacteria</taxon>
        <taxon>Bacillati</taxon>
        <taxon>Actinomycetota</taxon>
        <taxon>Actinomycetes</taxon>
        <taxon>Kitasatosporales</taxon>
        <taxon>Streptomycetaceae</taxon>
        <taxon>Streptomyces</taxon>
    </lineage>
</organism>
<dbReference type="EMBL" id="JBHSJE010000012">
    <property type="protein sequence ID" value="MFC4982707.1"/>
    <property type="molecule type" value="Genomic_DNA"/>
</dbReference>
<comment type="caution">
    <text evidence="2">The sequence shown here is derived from an EMBL/GenBank/DDBJ whole genome shotgun (WGS) entry which is preliminary data.</text>
</comment>
<dbReference type="RefSeq" id="WP_167748653.1">
    <property type="nucleotide sequence ID" value="NZ_CAKMXI010000017.1"/>
</dbReference>
<evidence type="ECO:0000256" key="1">
    <source>
        <dbReference type="SAM" id="Phobius"/>
    </source>
</evidence>
<proteinExistence type="predicted"/>